<dbReference type="EMBL" id="PPTU01000015">
    <property type="protein sequence ID" value="RDB69185.1"/>
    <property type="molecule type" value="Genomic_DNA"/>
</dbReference>
<name>A0A369MF87_EGGLN</name>
<evidence type="ECO:0000256" key="4">
    <source>
        <dbReference type="ARBA" id="ARBA00022692"/>
    </source>
</evidence>
<comment type="subcellular location">
    <subcellularLocation>
        <location evidence="1">Membrane</location>
        <topology evidence="1">Multi-pass membrane protein</topology>
    </subcellularLocation>
</comment>
<dbReference type="NCBIfam" id="TIGR00813">
    <property type="entry name" value="sss"/>
    <property type="match status" value="1"/>
</dbReference>
<dbReference type="InterPro" id="IPR001734">
    <property type="entry name" value="Na/solute_symporter"/>
</dbReference>
<dbReference type="RefSeq" id="WP_114534245.1">
    <property type="nucleotide sequence ID" value="NZ_CABHNG010000028.1"/>
</dbReference>
<feature type="transmembrane region" description="Helical" evidence="8">
    <location>
        <begin position="47"/>
        <end position="68"/>
    </location>
</feature>
<keyword evidence="3" id="KW-0813">Transport</keyword>
<comment type="similarity">
    <text evidence="2 7">Belongs to the sodium:solute symporter (SSF) (TC 2.A.21) family.</text>
</comment>
<reference evidence="9 10" key="1">
    <citation type="journal article" date="2018" name="Elife">
        <title>Discovery and characterization of a prevalent human gut bacterial enzyme sufficient for the inactivation of a family of plant toxins.</title>
        <authorList>
            <person name="Koppel N."/>
            <person name="Bisanz J.E."/>
            <person name="Pandelia M.E."/>
            <person name="Turnbaugh P.J."/>
            <person name="Balskus E.P."/>
        </authorList>
    </citation>
    <scope>NUCLEOTIDE SEQUENCE [LARGE SCALE GENOMIC DNA]</scope>
    <source>
        <strain evidence="9 10">W1 BHI 6</strain>
    </source>
</reference>
<dbReference type="GO" id="GO:0015081">
    <property type="term" value="F:sodium ion transmembrane transporter activity"/>
    <property type="evidence" value="ECO:0007669"/>
    <property type="project" value="InterPro"/>
</dbReference>
<feature type="transmembrane region" description="Helical" evidence="8">
    <location>
        <begin position="460"/>
        <end position="480"/>
    </location>
</feature>
<dbReference type="PANTHER" id="PTHR48086:SF4">
    <property type="entry name" value="SODIUM_PANTOTHENATE SYMPORTER"/>
    <property type="match status" value="1"/>
</dbReference>
<feature type="transmembrane region" description="Helical" evidence="8">
    <location>
        <begin position="377"/>
        <end position="398"/>
    </location>
</feature>
<evidence type="ECO:0000256" key="6">
    <source>
        <dbReference type="ARBA" id="ARBA00023136"/>
    </source>
</evidence>
<dbReference type="AlphaFoldDB" id="A0A369MF87"/>
<keyword evidence="6 8" id="KW-0472">Membrane</keyword>
<dbReference type="GO" id="GO:0005886">
    <property type="term" value="C:plasma membrane"/>
    <property type="evidence" value="ECO:0007669"/>
    <property type="project" value="TreeGrafter"/>
</dbReference>
<proteinExistence type="inferred from homology"/>
<accession>A0A369MF87</accession>
<feature type="transmembrane region" description="Helical" evidence="8">
    <location>
        <begin position="240"/>
        <end position="257"/>
    </location>
</feature>
<evidence type="ECO:0000256" key="8">
    <source>
        <dbReference type="SAM" id="Phobius"/>
    </source>
</evidence>
<feature type="transmembrane region" description="Helical" evidence="8">
    <location>
        <begin position="435"/>
        <end position="454"/>
    </location>
</feature>
<keyword evidence="4 8" id="KW-0812">Transmembrane</keyword>
<dbReference type="GO" id="GO:0015233">
    <property type="term" value="F:pantothenate transmembrane transporter activity"/>
    <property type="evidence" value="ECO:0007669"/>
    <property type="project" value="InterPro"/>
</dbReference>
<dbReference type="InterPro" id="IPR050277">
    <property type="entry name" value="Sodium:Solute_Symporter"/>
</dbReference>
<dbReference type="GO" id="GO:0036376">
    <property type="term" value="P:sodium ion export across plasma membrane"/>
    <property type="evidence" value="ECO:0007669"/>
    <property type="project" value="InterPro"/>
</dbReference>
<keyword evidence="5 8" id="KW-1133">Transmembrane helix</keyword>
<feature type="transmembrane region" description="Helical" evidence="8">
    <location>
        <begin position="404"/>
        <end position="428"/>
    </location>
</feature>
<evidence type="ECO:0000256" key="5">
    <source>
        <dbReference type="ARBA" id="ARBA00022989"/>
    </source>
</evidence>
<dbReference type="Proteomes" id="UP000253970">
    <property type="component" value="Unassembled WGS sequence"/>
</dbReference>
<evidence type="ECO:0000313" key="10">
    <source>
        <dbReference type="Proteomes" id="UP000253970"/>
    </source>
</evidence>
<dbReference type="PANTHER" id="PTHR48086">
    <property type="entry name" value="SODIUM/PROLINE SYMPORTER-RELATED"/>
    <property type="match status" value="1"/>
</dbReference>
<dbReference type="Gene3D" id="1.20.1730.10">
    <property type="entry name" value="Sodium/glucose cotransporter"/>
    <property type="match status" value="1"/>
</dbReference>
<dbReference type="InterPro" id="IPR011849">
    <property type="entry name" value="Na/pantothenate_symporter"/>
</dbReference>
<dbReference type="NCBIfam" id="TIGR02119">
    <property type="entry name" value="panF"/>
    <property type="match status" value="1"/>
</dbReference>
<dbReference type="InterPro" id="IPR038377">
    <property type="entry name" value="Na/Glc_symporter_sf"/>
</dbReference>
<evidence type="ECO:0000313" key="9">
    <source>
        <dbReference type="EMBL" id="RDB69185.1"/>
    </source>
</evidence>
<feature type="transmembrane region" description="Helical" evidence="8">
    <location>
        <begin position="128"/>
        <end position="149"/>
    </location>
</feature>
<dbReference type="PROSITE" id="PS50283">
    <property type="entry name" value="NA_SOLUT_SYMP_3"/>
    <property type="match status" value="1"/>
</dbReference>
<evidence type="ECO:0000256" key="2">
    <source>
        <dbReference type="ARBA" id="ARBA00006434"/>
    </source>
</evidence>
<gene>
    <name evidence="9" type="ORF">C1875_10030</name>
</gene>
<feature type="transmembrane region" description="Helical" evidence="8">
    <location>
        <begin position="187"/>
        <end position="209"/>
    </location>
</feature>
<sequence>MGNLAALVPVALFLAFAVGLSVVVRHRTQSASDGGGFVKEYFIGNRGLGGFVLAMTTIATYGSVSSFVGGPGQAWSIGFGWVYMAVVQVTALVLLYGIVGKKMALIARKLDAITVADVVRARYGSNALANLSAAIVVVFFGATMIAQFVGGAKLFEAVTGYSYVFGLVLFGVAVILFTTIGGFRGVALTDALCGIAMLVGIVVLAAGILDAGGGYEAIMGSIAQNHPEMLEPTSGGNMPPSLYLTQWLLVGVFTFVLPQSVVRTMGYKDVKSLHRAMIVGTVIIGAMMIGVTALGVLAAGVLTEDLAAYGGSVDNIIPLAISRTLPPVLAGIAIIGPVAASISTVSSLLISSSSALVKDVWMHYAEARGRRMGERALSVSSQAVTLGLGAVVFVLAVVPPDVIWKINMFAFGGLETAFFWVMVCGLFWKRANRTGALWSMAGGTLAYCATMALGFKVADLHQIVIGIVVAGVCMVAGSLAGKQAPASRMEVFFPDCDSGAEAANGSSARRAG</sequence>
<feature type="transmembrane region" description="Helical" evidence="8">
    <location>
        <begin position="278"/>
        <end position="302"/>
    </location>
</feature>
<dbReference type="CDD" id="cd10327">
    <property type="entry name" value="SLC5sbd_PanF"/>
    <property type="match status" value="1"/>
</dbReference>
<dbReference type="Pfam" id="PF00474">
    <property type="entry name" value="SSF"/>
    <property type="match status" value="1"/>
</dbReference>
<evidence type="ECO:0000256" key="7">
    <source>
        <dbReference type="RuleBase" id="RU362091"/>
    </source>
</evidence>
<comment type="caution">
    <text evidence="9">The sequence shown here is derived from an EMBL/GenBank/DDBJ whole genome shotgun (WGS) entry which is preliminary data.</text>
</comment>
<organism evidence="9 10">
    <name type="scientific">Eggerthella lenta</name>
    <name type="common">Eubacterium lentum</name>
    <dbReference type="NCBI Taxonomy" id="84112"/>
    <lineage>
        <taxon>Bacteria</taxon>
        <taxon>Bacillati</taxon>
        <taxon>Actinomycetota</taxon>
        <taxon>Coriobacteriia</taxon>
        <taxon>Eggerthellales</taxon>
        <taxon>Eggerthellaceae</taxon>
        <taxon>Eggerthella</taxon>
    </lineage>
</organism>
<feature type="transmembrane region" description="Helical" evidence="8">
    <location>
        <begin position="6"/>
        <end position="26"/>
    </location>
</feature>
<protein>
    <submittedName>
        <fullName evidence="9">Sodium/panthothenate symporter</fullName>
    </submittedName>
</protein>
<evidence type="ECO:0000256" key="1">
    <source>
        <dbReference type="ARBA" id="ARBA00004141"/>
    </source>
</evidence>
<feature type="transmembrane region" description="Helical" evidence="8">
    <location>
        <begin position="161"/>
        <end position="180"/>
    </location>
</feature>
<feature type="transmembrane region" description="Helical" evidence="8">
    <location>
        <begin position="80"/>
        <end position="99"/>
    </location>
</feature>
<evidence type="ECO:0000256" key="3">
    <source>
        <dbReference type="ARBA" id="ARBA00022448"/>
    </source>
</evidence>
<feature type="transmembrane region" description="Helical" evidence="8">
    <location>
        <begin position="328"/>
        <end position="357"/>
    </location>
</feature>